<name>A0A0R3PGV9_ANGCS</name>
<evidence type="ECO:0000313" key="1">
    <source>
        <dbReference type="EMBL" id="VDM55145.1"/>
    </source>
</evidence>
<dbReference type="OrthoDB" id="10526151at2759"/>
<proteinExistence type="predicted"/>
<gene>
    <name evidence="1" type="ORF">ACOC_LOCUS3560</name>
</gene>
<dbReference type="Proteomes" id="UP000267027">
    <property type="component" value="Unassembled WGS sequence"/>
</dbReference>
<protein>
    <submittedName>
        <fullName evidence="3">MSP domain-containing protein</fullName>
    </submittedName>
</protein>
<evidence type="ECO:0000313" key="2">
    <source>
        <dbReference type="Proteomes" id="UP000267027"/>
    </source>
</evidence>
<dbReference type="EMBL" id="UYYA01001129">
    <property type="protein sequence ID" value="VDM55145.1"/>
    <property type="molecule type" value="Genomic_DNA"/>
</dbReference>
<sequence>MLSRPGNVVPTTRPDEFFLVSIADERTAAFATEK</sequence>
<dbReference type="WBParaSite" id="ACOC_0000355901-mRNA-1">
    <property type="protein sequence ID" value="ACOC_0000355901-mRNA-1"/>
    <property type="gene ID" value="ACOC_0000355901"/>
</dbReference>
<accession>A0A0R3PGV9</accession>
<dbReference type="AlphaFoldDB" id="A0A0R3PGV9"/>
<reference evidence="3" key="1">
    <citation type="submission" date="2017-02" db="UniProtKB">
        <authorList>
            <consortium name="WormBaseParasite"/>
        </authorList>
    </citation>
    <scope>IDENTIFICATION</scope>
</reference>
<reference evidence="1 2" key="2">
    <citation type="submission" date="2018-11" db="EMBL/GenBank/DDBJ databases">
        <authorList>
            <consortium name="Pathogen Informatics"/>
        </authorList>
    </citation>
    <scope>NUCLEOTIDE SEQUENCE [LARGE SCALE GENOMIC DNA]</scope>
    <source>
        <strain evidence="1 2">Costa Rica</strain>
    </source>
</reference>
<organism evidence="3">
    <name type="scientific">Angiostrongylus costaricensis</name>
    <name type="common">Nematode worm</name>
    <dbReference type="NCBI Taxonomy" id="334426"/>
    <lineage>
        <taxon>Eukaryota</taxon>
        <taxon>Metazoa</taxon>
        <taxon>Ecdysozoa</taxon>
        <taxon>Nematoda</taxon>
        <taxon>Chromadorea</taxon>
        <taxon>Rhabditida</taxon>
        <taxon>Rhabditina</taxon>
        <taxon>Rhabditomorpha</taxon>
        <taxon>Strongyloidea</taxon>
        <taxon>Metastrongylidae</taxon>
        <taxon>Angiostrongylus</taxon>
    </lineage>
</organism>
<evidence type="ECO:0000313" key="3">
    <source>
        <dbReference type="WBParaSite" id="ACOC_0000355901-mRNA-1"/>
    </source>
</evidence>
<keyword evidence="2" id="KW-1185">Reference proteome</keyword>